<dbReference type="Proteomes" id="UP000662814">
    <property type="component" value="Chromosome"/>
</dbReference>
<dbReference type="EMBL" id="CP061169">
    <property type="protein sequence ID" value="QPZ37477.1"/>
    <property type="molecule type" value="Genomic_DNA"/>
</dbReference>
<dbReference type="PANTHER" id="PTHR24045">
    <property type="match status" value="1"/>
</dbReference>
<keyword evidence="2" id="KW-0808">Transferase</keyword>
<dbReference type="Pfam" id="PF11380">
    <property type="entry name" value="Stealth_CR2"/>
    <property type="match status" value="1"/>
</dbReference>
<evidence type="ECO:0000313" key="5">
    <source>
        <dbReference type="EMBL" id="QPZ37477.1"/>
    </source>
</evidence>
<evidence type="ECO:0000313" key="6">
    <source>
        <dbReference type="Proteomes" id="UP000662814"/>
    </source>
</evidence>
<keyword evidence="3" id="KW-0270">Exopolysaccharide synthesis</keyword>
<name>A0ABX6YFA6_9MICO</name>
<evidence type="ECO:0000259" key="4">
    <source>
        <dbReference type="Pfam" id="PF11380"/>
    </source>
</evidence>
<evidence type="ECO:0000256" key="1">
    <source>
        <dbReference type="ARBA" id="ARBA00007583"/>
    </source>
</evidence>
<dbReference type="InterPro" id="IPR047141">
    <property type="entry name" value="Stealth"/>
</dbReference>
<feature type="domain" description="Stealth protein CR2 conserved region 2" evidence="4">
    <location>
        <begin position="43"/>
        <end position="145"/>
    </location>
</feature>
<protein>
    <submittedName>
        <fullName evidence="5">Stealth CR1 domain-containing protein</fullName>
    </submittedName>
</protein>
<evidence type="ECO:0000256" key="2">
    <source>
        <dbReference type="ARBA" id="ARBA00022679"/>
    </source>
</evidence>
<comment type="similarity">
    <text evidence="1">Belongs to the stealth family.</text>
</comment>
<proteinExistence type="inferred from homology"/>
<gene>
    <name evidence="5" type="ORF">HCR76_11595</name>
</gene>
<accession>A0ABX6YFA6</accession>
<evidence type="ECO:0000256" key="3">
    <source>
        <dbReference type="ARBA" id="ARBA00023169"/>
    </source>
</evidence>
<dbReference type="InterPro" id="IPR021520">
    <property type="entry name" value="Stealth_CR2"/>
</dbReference>
<keyword evidence="6" id="KW-1185">Reference proteome</keyword>
<dbReference type="RefSeq" id="WP_166990465.1">
    <property type="nucleotide sequence ID" value="NZ_CP061169.1"/>
</dbReference>
<dbReference type="PANTHER" id="PTHR24045:SF0">
    <property type="entry name" value="N-ACETYLGLUCOSAMINE-1-PHOSPHOTRANSFERASE SUBUNITS ALPHA_BETA"/>
    <property type="match status" value="1"/>
</dbReference>
<sequence>MKPADPVDVVVTWVDDSDASWRNDRDRIRGGTSQDVERNTPERYRDWGALRYFFRALEQNCSWARYIHFVTVNPVPVWVNKEHPKLRVVHHRDFIPEGFLPTFNSRAIEVHLHKIPDLSENFIYVNDDTYITRKIGKEHFFPKQKPAAMAISNALSIGDNISHAILNNIRVINNHFDKKRVILRSPFKWLNPTYGVKIFQNVALLPWPKFTGFHISHLPQALRKSTMRKVWDVEHLLLEETANSRFRQFTDLNPYLFTYWDICTGQFTPVSPTRYGRYFQIGQSSVQKMTRSIAEGRIPIICINDGESSSFASDRNQILGALARRFPTQSSFEMDNG</sequence>
<reference evidence="5 6" key="1">
    <citation type="submission" date="2020-12" db="EMBL/GenBank/DDBJ databases">
        <title>Microbacterium sp. HY060.</title>
        <authorList>
            <person name="Zhou J."/>
        </authorList>
    </citation>
    <scope>NUCLEOTIDE SEQUENCE [LARGE SCALE GENOMIC DNA]</scope>
    <source>
        <strain evidence="5 6">HY60</strain>
    </source>
</reference>
<organism evidence="5 6">
    <name type="scientific">Paramicrobacterium chengjingii</name>
    <dbReference type="NCBI Taxonomy" id="2769067"/>
    <lineage>
        <taxon>Bacteria</taxon>
        <taxon>Bacillati</taxon>
        <taxon>Actinomycetota</taxon>
        <taxon>Actinomycetes</taxon>
        <taxon>Micrococcales</taxon>
        <taxon>Microbacteriaceae</taxon>
        <taxon>Paramicrobacterium</taxon>
    </lineage>
</organism>